<name>A0A0S4RA41_CAMHY</name>
<organism evidence="2 3">
    <name type="scientific">Campylobacter hyointestinalis subsp. hyointestinalis</name>
    <dbReference type="NCBI Taxonomy" id="91352"/>
    <lineage>
        <taxon>Bacteria</taxon>
        <taxon>Pseudomonadati</taxon>
        <taxon>Campylobacterota</taxon>
        <taxon>Epsilonproteobacteria</taxon>
        <taxon>Campylobacterales</taxon>
        <taxon>Campylobacteraceae</taxon>
        <taxon>Campylobacter</taxon>
    </lineage>
</organism>
<accession>A0A0S4RA41</accession>
<dbReference type="EMBL" id="FAVB01000001">
    <property type="protein sequence ID" value="CUU70952.1"/>
    <property type="molecule type" value="Genomic_DNA"/>
</dbReference>
<dbReference type="RefSeq" id="WP_059425360.1">
    <property type="nucleotide sequence ID" value="NZ_FAVB01000001.1"/>
</dbReference>
<evidence type="ECO:0000313" key="3">
    <source>
        <dbReference type="Proteomes" id="UP000052237"/>
    </source>
</evidence>
<gene>
    <name evidence="2" type="ORF">ERS686654_00292</name>
</gene>
<keyword evidence="1" id="KW-1133">Transmembrane helix</keyword>
<reference evidence="2 3" key="1">
    <citation type="submission" date="2015-11" db="EMBL/GenBank/DDBJ databases">
        <authorList>
            <consortium name="Pathogen Informatics"/>
        </authorList>
    </citation>
    <scope>NUCLEOTIDE SEQUENCE [LARGE SCALE GENOMIC DNA]</scope>
    <source>
        <strain evidence="2 3">006A-0059</strain>
    </source>
</reference>
<dbReference type="Proteomes" id="UP000052237">
    <property type="component" value="Unassembled WGS sequence"/>
</dbReference>
<evidence type="ECO:0000313" key="2">
    <source>
        <dbReference type="EMBL" id="CUU70952.1"/>
    </source>
</evidence>
<evidence type="ECO:0000256" key="1">
    <source>
        <dbReference type="SAM" id="Phobius"/>
    </source>
</evidence>
<keyword evidence="1" id="KW-0812">Transmembrane</keyword>
<keyword evidence="3" id="KW-1185">Reference proteome</keyword>
<dbReference type="AlphaFoldDB" id="A0A0S4RA41"/>
<sequence length="114" mass="13262">MRAKEVLKTIQNRQRIKWAFSPFWVALGTLGVFIKLLAEVYELVRDFYNECGGFIGFFKKVCKYNYKRRCSKCGGGLYPLSESEVENIIKEYGDIDLNICYKCKKLINQNKGVI</sequence>
<protein>
    <submittedName>
        <fullName evidence="2">Uncharacterized protein</fullName>
    </submittedName>
</protein>
<feature type="transmembrane region" description="Helical" evidence="1">
    <location>
        <begin position="20"/>
        <end position="38"/>
    </location>
</feature>
<comment type="caution">
    <text evidence="2">The sequence shown here is derived from an EMBL/GenBank/DDBJ whole genome shotgun (WGS) entry which is preliminary data.</text>
</comment>
<proteinExistence type="predicted"/>
<keyword evidence="1" id="KW-0472">Membrane</keyword>